<comment type="caution">
    <text evidence="3">The sequence shown here is derived from an EMBL/GenBank/DDBJ whole genome shotgun (WGS) entry which is preliminary data.</text>
</comment>
<organism evidence="3 4">
    <name type="scientific">Amphritea pacifica</name>
    <dbReference type="NCBI Taxonomy" id="2811233"/>
    <lineage>
        <taxon>Bacteria</taxon>
        <taxon>Pseudomonadati</taxon>
        <taxon>Pseudomonadota</taxon>
        <taxon>Gammaproteobacteria</taxon>
        <taxon>Oceanospirillales</taxon>
        <taxon>Oceanospirillaceae</taxon>
        <taxon>Amphritea</taxon>
    </lineage>
</organism>
<dbReference type="RefSeq" id="WP_205212930.1">
    <property type="nucleotide sequence ID" value="NZ_JAFFZP010000003.1"/>
</dbReference>
<evidence type="ECO:0000313" key="3">
    <source>
        <dbReference type="EMBL" id="MBN0986435.1"/>
    </source>
</evidence>
<feature type="transmembrane region" description="Helical" evidence="2">
    <location>
        <begin position="108"/>
        <end position="137"/>
    </location>
</feature>
<name>A0ABS2W3Y5_9GAMM</name>
<feature type="transmembrane region" description="Helical" evidence="2">
    <location>
        <begin position="235"/>
        <end position="253"/>
    </location>
</feature>
<evidence type="ECO:0000256" key="1">
    <source>
        <dbReference type="SAM" id="MobiDB-lite"/>
    </source>
</evidence>
<keyword evidence="2" id="KW-1133">Transmembrane helix</keyword>
<feature type="transmembrane region" description="Helical" evidence="2">
    <location>
        <begin position="196"/>
        <end position="214"/>
    </location>
</feature>
<protein>
    <submittedName>
        <fullName evidence="3">Uncharacterized protein</fullName>
    </submittedName>
</protein>
<keyword evidence="2" id="KW-0472">Membrane</keyword>
<proteinExistence type="predicted"/>
<feature type="transmembrane region" description="Helical" evidence="2">
    <location>
        <begin position="26"/>
        <end position="45"/>
    </location>
</feature>
<accession>A0ABS2W3Y5</accession>
<keyword evidence="4" id="KW-1185">Reference proteome</keyword>
<gene>
    <name evidence="3" type="ORF">JW498_03550</name>
</gene>
<feature type="compositionally biased region" description="Basic and acidic residues" evidence="1">
    <location>
        <begin position="335"/>
        <end position="347"/>
    </location>
</feature>
<sequence>MESDKSEETNPQNNQALLGMLQADSLGKVSAVFFGVIYLCGFLTLNSHLYKYGVVALGVASTEYLVAGAVFVLYLTVYGIFAGRSIILSKHWLGQHINHLRERNAPSISPLIAFVHMFIELAFFHCLSAALFSTFAFGQIENLGFYAVLSLVFIVSYGMDISNWDVRHPFAHLIIDGLLKLIAVFSFFYLSSGSNLYIVLTVFFGYSMYINLVLDSFERYSLTKDRIVFNMGNTAIFILLSAVTFGSSVYGNVSKKIGGGKPLEMTIGLNKNSLEGHVGEIESPIVGEVVYSTQDNVYIQIDKDTLIIPRSSVKWLSLHGKNNDGISEFLKMMKSDREESEDQKEPNKSIQPTPKDFKGSKPLVFDVNVRFAF</sequence>
<dbReference type="EMBL" id="JAFFZP010000003">
    <property type="protein sequence ID" value="MBN0986435.1"/>
    <property type="molecule type" value="Genomic_DNA"/>
</dbReference>
<reference evidence="3 4" key="1">
    <citation type="submission" date="2021-02" db="EMBL/GenBank/DDBJ databases">
        <title>A novel species of genus Amphritea isolated from a fishpond in China.</title>
        <authorList>
            <person name="Lu H."/>
        </authorList>
    </citation>
    <scope>NUCLEOTIDE SEQUENCE [LARGE SCALE GENOMIC DNA]</scope>
    <source>
        <strain evidence="3 4">RP18W</strain>
    </source>
</reference>
<feature type="region of interest" description="Disordered" evidence="1">
    <location>
        <begin position="335"/>
        <end position="361"/>
    </location>
</feature>
<evidence type="ECO:0000256" key="2">
    <source>
        <dbReference type="SAM" id="Phobius"/>
    </source>
</evidence>
<feature type="transmembrane region" description="Helical" evidence="2">
    <location>
        <begin position="65"/>
        <end position="87"/>
    </location>
</feature>
<feature type="transmembrane region" description="Helical" evidence="2">
    <location>
        <begin position="171"/>
        <end position="190"/>
    </location>
</feature>
<keyword evidence="2" id="KW-0812">Transmembrane</keyword>
<evidence type="ECO:0000313" key="4">
    <source>
        <dbReference type="Proteomes" id="UP000760472"/>
    </source>
</evidence>
<dbReference type="Proteomes" id="UP000760472">
    <property type="component" value="Unassembled WGS sequence"/>
</dbReference>
<feature type="transmembrane region" description="Helical" evidence="2">
    <location>
        <begin position="143"/>
        <end position="159"/>
    </location>
</feature>